<sequence length="80" mass="8455">MSSNSLHPPPCSVPHCPPLLDSTTSSLFCSPLSSSPRCLLTVYTLLPVLSPTVLLSSMCSNSLHPPPCSVPHCPPLLDVF</sequence>
<accession>A0AAD9NQV7</accession>
<protein>
    <submittedName>
        <fullName evidence="1">Uncharacterized protein</fullName>
    </submittedName>
</protein>
<evidence type="ECO:0000313" key="1">
    <source>
        <dbReference type="EMBL" id="KAK2176139.1"/>
    </source>
</evidence>
<comment type="caution">
    <text evidence="1">The sequence shown here is derived from an EMBL/GenBank/DDBJ whole genome shotgun (WGS) entry which is preliminary data.</text>
</comment>
<proteinExistence type="predicted"/>
<organism evidence="1 2">
    <name type="scientific">Ridgeia piscesae</name>
    <name type="common">Tubeworm</name>
    <dbReference type="NCBI Taxonomy" id="27915"/>
    <lineage>
        <taxon>Eukaryota</taxon>
        <taxon>Metazoa</taxon>
        <taxon>Spiralia</taxon>
        <taxon>Lophotrochozoa</taxon>
        <taxon>Annelida</taxon>
        <taxon>Polychaeta</taxon>
        <taxon>Sedentaria</taxon>
        <taxon>Canalipalpata</taxon>
        <taxon>Sabellida</taxon>
        <taxon>Siboglinidae</taxon>
        <taxon>Ridgeia</taxon>
    </lineage>
</organism>
<name>A0AAD9NQV7_RIDPI</name>
<reference evidence="1" key="1">
    <citation type="journal article" date="2023" name="Mol. Biol. Evol.">
        <title>Third-Generation Sequencing Reveals the Adaptive Role of the Epigenome in Three Deep-Sea Polychaetes.</title>
        <authorList>
            <person name="Perez M."/>
            <person name="Aroh O."/>
            <person name="Sun Y."/>
            <person name="Lan Y."/>
            <person name="Juniper S.K."/>
            <person name="Young C.R."/>
            <person name="Angers B."/>
            <person name="Qian P.Y."/>
        </authorList>
    </citation>
    <scope>NUCLEOTIDE SEQUENCE</scope>
    <source>
        <strain evidence="1">R07B-5</strain>
    </source>
</reference>
<keyword evidence="2" id="KW-1185">Reference proteome</keyword>
<dbReference type="AlphaFoldDB" id="A0AAD9NQV7"/>
<evidence type="ECO:0000313" key="2">
    <source>
        <dbReference type="Proteomes" id="UP001209878"/>
    </source>
</evidence>
<dbReference type="EMBL" id="JAODUO010000680">
    <property type="protein sequence ID" value="KAK2176139.1"/>
    <property type="molecule type" value="Genomic_DNA"/>
</dbReference>
<dbReference type="Proteomes" id="UP001209878">
    <property type="component" value="Unassembled WGS sequence"/>
</dbReference>
<gene>
    <name evidence="1" type="ORF">NP493_680g00000</name>
</gene>